<gene>
    <name evidence="2" type="ordered locus">FRAAL6622</name>
</gene>
<sequence>MPHHGDGPGRAGGAHLGPAAPAPPGTRRRSAIGRLAARILCARLAGASVCRTRRAAAIVRRVRRIELVRAVRRAAAAHPDIDLTADGPVDCGRTLGRNRRIDHPEQAVLLVGGDPGHQAGDQLGPAVHPDDHRGGVRGRGQRWRRLALTGGRDRGDVAAIGDPLVRDVLVCDALICDMLVGDPLVGHAFVGVRRRGAWSVCGHASLSVTRPQTQGRRMDRLSRDYRMGLPRSG</sequence>
<feature type="region of interest" description="Disordered" evidence="1">
    <location>
        <begin position="119"/>
        <end position="139"/>
    </location>
</feature>
<feature type="region of interest" description="Disordered" evidence="1">
    <location>
        <begin position="1"/>
        <end position="27"/>
    </location>
</feature>
<reference evidence="2 3" key="1">
    <citation type="journal article" date="2007" name="Genome Res.">
        <title>Genome characteristics of facultatively symbiotic Frankia sp. strains reflect host range and host plant biogeography.</title>
        <authorList>
            <person name="Normand P."/>
            <person name="Lapierre P."/>
            <person name="Tisa L.S."/>
            <person name="Gogarten J.P."/>
            <person name="Alloisio N."/>
            <person name="Bagnarol E."/>
            <person name="Bassi C.A."/>
            <person name="Berry A.M."/>
            <person name="Bickhart D.M."/>
            <person name="Choisne N."/>
            <person name="Couloux A."/>
            <person name="Cournoyer B."/>
            <person name="Cruveiller S."/>
            <person name="Daubin V."/>
            <person name="Demange N."/>
            <person name="Francino M.P."/>
            <person name="Goltsman E."/>
            <person name="Huang Y."/>
            <person name="Kopp O.R."/>
            <person name="Labarre L."/>
            <person name="Lapidus A."/>
            <person name="Lavire C."/>
            <person name="Marechal J."/>
            <person name="Martinez M."/>
            <person name="Mastronunzio J.E."/>
            <person name="Mullin B.C."/>
            <person name="Niemann J."/>
            <person name="Pujic P."/>
            <person name="Rawnsley T."/>
            <person name="Rouy Z."/>
            <person name="Schenowitz C."/>
            <person name="Sellstedt A."/>
            <person name="Tavares F."/>
            <person name="Tomkins J.P."/>
            <person name="Vallenet D."/>
            <person name="Valverde C."/>
            <person name="Wall L.G."/>
            <person name="Wang Y."/>
            <person name="Medigue C."/>
            <person name="Benson D.R."/>
        </authorList>
    </citation>
    <scope>NUCLEOTIDE SEQUENCE [LARGE SCALE GENOMIC DNA]</scope>
    <source>
        <strain evidence="3">DSM 45986 / CECT 9034 / ACN14a</strain>
    </source>
</reference>
<evidence type="ECO:0000313" key="3">
    <source>
        <dbReference type="Proteomes" id="UP000000657"/>
    </source>
</evidence>
<evidence type="ECO:0000313" key="2">
    <source>
        <dbReference type="EMBL" id="CAJ65245.1"/>
    </source>
</evidence>
<dbReference type="HOGENOM" id="CLU_1188538_0_0_11"/>
<evidence type="ECO:0000256" key="1">
    <source>
        <dbReference type="SAM" id="MobiDB-lite"/>
    </source>
</evidence>
<dbReference type="STRING" id="326424.FRAAL6622"/>
<dbReference type="AlphaFoldDB" id="Q0RBE1"/>
<dbReference type="Proteomes" id="UP000000657">
    <property type="component" value="Chromosome"/>
</dbReference>
<dbReference type="EMBL" id="CT573213">
    <property type="protein sequence ID" value="CAJ65245.1"/>
    <property type="molecule type" value="Genomic_DNA"/>
</dbReference>
<name>Q0RBE1_FRAAA</name>
<dbReference type="KEGG" id="fal:FRAAL6622"/>
<proteinExistence type="predicted"/>
<protein>
    <submittedName>
        <fullName evidence="2">Uncharacterized protein</fullName>
    </submittedName>
</protein>
<accession>Q0RBE1</accession>
<organism evidence="2 3">
    <name type="scientific">Frankia alni (strain DSM 45986 / CECT 9034 / ACN14a)</name>
    <dbReference type="NCBI Taxonomy" id="326424"/>
    <lineage>
        <taxon>Bacteria</taxon>
        <taxon>Bacillati</taxon>
        <taxon>Actinomycetota</taxon>
        <taxon>Actinomycetes</taxon>
        <taxon>Frankiales</taxon>
        <taxon>Frankiaceae</taxon>
        <taxon>Frankia</taxon>
    </lineage>
</organism>
<keyword evidence="3" id="KW-1185">Reference proteome</keyword>